<evidence type="ECO:0000313" key="2">
    <source>
        <dbReference type="Proteomes" id="UP000192441"/>
    </source>
</evidence>
<protein>
    <recommendedName>
        <fullName evidence="3">AttH domain-containing protein</fullName>
    </recommendedName>
</protein>
<dbReference type="SUPFAM" id="SSF159245">
    <property type="entry name" value="AttH-like"/>
    <property type="match status" value="1"/>
</dbReference>
<organism evidence="1 2">
    <name type="scientific">Mycobacterium branderi</name>
    <dbReference type="NCBI Taxonomy" id="43348"/>
    <lineage>
        <taxon>Bacteria</taxon>
        <taxon>Bacillati</taxon>
        <taxon>Actinomycetota</taxon>
        <taxon>Actinomycetes</taxon>
        <taxon>Mycobacteriales</taxon>
        <taxon>Mycobacteriaceae</taxon>
        <taxon>Mycobacterium</taxon>
    </lineage>
</organism>
<dbReference type="AlphaFoldDB" id="A0AA91LZ96"/>
<proteinExistence type="predicted"/>
<sequence>MLLVCGMGTTPNTDLASAYVISAVPGINGGQTDWRGVRPISGDRARMDIGEFTFEIVEPMKQWRITMMPNGSGLEMDLSWTARHRPWEFDRISAAKPDGEAIHDFAHLHQSGTYRGWMKIDGNRYEADGWYGVRDRTWGIREGLDFWIWSCVQFPDRSLSLYHFEDAAGQIQYSSGGFCYPDRVGPGVQIVDHDFELAEGERVPSRGTVQLQTVDGKNEALEFRALGPLVSYMAPEPVDLSNPYASALGRPEAGWEHWPNKEYADAARRHGTIHDSLCEFRLGNETGYGVFELVALQYQRYGWTTPFEFSASIEAGKGGKQRRG</sequence>
<evidence type="ECO:0008006" key="3">
    <source>
        <dbReference type="Google" id="ProtNLM"/>
    </source>
</evidence>
<comment type="caution">
    <text evidence="1">The sequence shown here is derived from an EMBL/GenBank/DDBJ whole genome shotgun (WGS) entry which is preliminary data.</text>
</comment>
<name>A0AA91LZ96_9MYCO</name>
<reference evidence="1 2" key="1">
    <citation type="submission" date="2016-12" db="EMBL/GenBank/DDBJ databases">
        <title>The new phylogeny of genus Mycobacterium.</title>
        <authorList>
            <person name="Tortoli E."/>
            <person name="Trovato A."/>
            <person name="Cirillo D.M."/>
        </authorList>
    </citation>
    <scope>NUCLEOTIDE SEQUENCE [LARGE SCALE GENOMIC DNA]</scope>
    <source>
        <strain evidence="1 2">DSM 44624</strain>
    </source>
</reference>
<evidence type="ECO:0000313" key="1">
    <source>
        <dbReference type="EMBL" id="ORA40298.1"/>
    </source>
</evidence>
<dbReference type="Proteomes" id="UP000192441">
    <property type="component" value="Unassembled WGS sequence"/>
</dbReference>
<dbReference type="EMBL" id="MVHM01000002">
    <property type="protein sequence ID" value="ORA40298.1"/>
    <property type="molecule type" value="Genomic_DNA"/>
</dbReference>
<gene>
    <name evidence="1" type="ORF">BST20_07035</name>
</gene>
<accession>A0AA91LZ96</accession>